<dbReference type="PROSITE" id="PS51736">
    <property type="entry name" value="RECOMBINASES_3"/>
    <property type="match status" value="1"/>
</dbReference>
<organism evidence="3 4">
    <name type="scientific">Ruegeria denitrificans</name>
    <dbReference type="NCBI Taxonomy" id="1715692"/>
    <lineage>
        <taxon>Bacteria</taxon>
        <taxon>Pseudomonadati</taxon>
        <taxon>Pseudomonadota</taxon>
        <taxon>Alphaproteobacteria</taxon>
        <taxon>Rhodobacterales</taxon>
        <taxon>Roseobacteraceae</taxon>
        <taxon>Ruegeria</taxon>
    </lineage>
</organism>
<dbReference type="Pfam" id="PF07508">
    <property type="entry name" value="Recombinase"/>
    <property type="match status" value="1"/>
</dbReference>
<dbReference type="CDD" id="cd03768">
    <property type="entry name" value="SR_ResInv"/>
    <property type="match status" value="1"/>
</dbReference>
<accession>A0A0P1IMV3</accession>
<dbReference type="Pfam" id="PF00239">
    <property type="entry name" value="Resolvase"/>
    <property type="match status" value="1"/>
</dbReference>
<dbReference type="PANTHER" id="PTHR30461">
    <property type="entry name" value="DNA-INVERTASE FROM LAMBDOID PROPHAGE"/>
    <property type="match status" value="1"/>
</dbReference>
<feature type="domain" description="Recombinase" evidence="2">
    <location>
        <begin position="168"/>
        <end position="286"/>
    </location>
</feature>
<evidence type="ECO:0000313" key="4">
    <source>
        <dbReference type="Proteomes" id="UP000051260"/>
    </source>
</evidence>
<gene>
    <name evidence="3" type="primary">hin_3</name>
    <name evidence="3" type="ORF">RUE5091_00577</name>
</gene>
<evidence type="ECO:0000313" key="3">
    <source>
        <dbReference type="EMBL" id="CUJ87203.1"/>
    </source>
</evidence>
<dbReference type="SMART" id="SM00857">
    <property type="entry name" value="Resolvase"/>
    <property type="match status" value="1"/>
</dbReference>
<reference evidence="4" key="1">
    <citation type="submission" date="2015-09" db="EMBL/GenBank/DDBJ databases">
        <authorList>
            <person name="Rodrigo-Torres L."/>
            <person name="Arahal D.R."/>
        </authorList>
    </citation>
    <scope>NUCLEOTIDE SEQUENCE [LARGE SCALE GENOMIC DNA]</scope>
    <source>
        <strain evidence="4">CECT 5091</strain>
    </source>
</reference>
<dbReference type="Gene3D" id="3.40.50.1390">
    <property type="entry name" value="Resolvase, N-terminal catalytic domain"/>
    <property type="match status" value="1"/>
</dbReference>
<feature type="domain" description="Resolvase/invertase-type recombinase catalytic" evidence="1">
    <location>
        <begin position="8"/>
        <end position="160"/>
    </location>
</feature>
<proteinExistence type="predicted"/>
<dbReference type="Proteomes" id="UP000051260">
    <property type="component" value="Unassembled WGS sequence"/>
</dbReference>
<dbReference type="Gene3D" id="3.90.1750.20">
    <property type="entry name" value="Putative Large Serine Recombinase, Chain B, Domain 2"/>
    <property type="match status" value="1"/>
</dbReference>
<dbReference type="PANTHER" id="PTHR30461:SF23">
    <property type="entry name" value="DNA RECOMBINASE-RELATED"/>
    <property type="match status" value="1"/>
</dbReference>
<sequence length="552" mass="61409">MMAPSKIRCAIYTRKSSEEGLDQDFNSLDAQYEACSAYVASQKHEGWLLARARFDDGGESGGTLERPALTRLLSEIDAGRIGMVVVYKIDRLTRSLADFARLVERFEASGCSFVSVTQAFNTASSMGRLTLNVLLSFAQFEREVTAERIRDKIAASKKLGMWMGGVPPLGYDPHPDKRVRELVVNVTEAKTVRALFEFYDHHGKITDVACAAAHARLRSKRHRFCSGREQGGGPLSTGQIHKILTNPVYLGRIRHKEKTWPGRHPAIIGPELWQRVQEKLQAASRRRRGRKNETEAAPLTGKLRDETGDRLTPTHCIKAGKRHAYYVSNRLISNGPDPTGWRLPGRKLETAVASAIAAHLEQATKKHKLLATPDLRHDPTLEDRANALASKLRTNAPGLLHHLLIRGIIAKTISLELDAATLADALRISMTDLAPDLLEITAPFHLRRRGVEAKLAIRAPAPEPDRILLRTLVNAHHWAAGLRNGVPIKTIAHNAGHQTVFIRTRGQLAFLSPKIQAAIRDGTQPPELTLKRILERPVPLDWNLQDRLYGFT</sequence>
<dbReference type="InterPro" id="IPR006119">
    <property type="entry name" value="Resolv_N"/>
</dbReference>
<dbReference type="AlphaFoldDB" id="A0A0P1IMV3"/>
<evidence type="ECO:0000259" key="2">
    <source>
        <dbReference type="PROSITE" id="PS51737"/>
    </source>
</evidence>
<dbReference type="InterPro" id="IPR038109">
    <property type="entry name" value="DNA_bind_recomb_sf"/>
</dbReference>
<dbReference type="GO" id="GO:0000150">
    <property type="term" value="F:DNA strand exchange activity"/>
    <property type="evidence" value="ECO:0007669"/>
    <property type="project" value="InterPro"/>
</dbReference>
<evidence type="ECO:0000259" key="1">
    <source>
        <dbReference type="PROSITE" id="PS51736"/>
    </source>
</evidence>
<dbReference type="GO" id="GO:0003677">
    <property type="term" value="F:DNA binding"/>
    <property type="evidence" value="ECO:0007669"/>
    <property type="project" value="InterPro"/>
</dbReference>
<dbReference type="STRING" id="1715692.RUE5091_00577"/>
<dbReference type="EMBL" id="CYUD01000001">
    <property type="protein sequence ID" value="CUJ87203.1"/>
    <property type="molecule type" value="Genomic_DNA"/>
</dbReference>
<dbReference type="InterPro" id="IPR036162">
    <property type="entry name" value="Resolvase-like_N_sf"/>
</dbReference>
<name>A0A0P1IMV3_9RHOB</name>
<keyword evidence="4" id="KW-1185">Reference proteome</keyword>
<dbReference type="InterPro" id="IPR050639">
    <property type="entry name" value="SSR_resolvase"/>
</dbReference>
<dbReference type="InterPro" id="IPR011109">
    <property type="entry name" value="DNA_bind_recombinase_dom"/>
</dbReference>
<protein>
    <submittedName>
        <fullName evidence="3">DNA-invertase hin</fullName>
    </submittedName>
</protein>
<dbReference type="SUPFAM" id="SSF53041">
    <property type="entry name" value="Resolvase-like"/>
    <property type="match status" value="1"/>
</dbReference>
<dbReference type="PROSITE" id="PS51737">
    <property type="entry name" value="RECOMBINASE_DNA_BIND"/>
    <property type="match status" value="1"/>
</dbReference>